<dbReference type="AlphaFoldDB" id="A0A3S9WGN0"/>
<feature type="domain" description="AAA" evidence="1">
    <location>
        <begin position="4"/>
        <end position="123"/>
    </location>
</feature>
<feature type="domain" description="DUF4143" evidence="2">
    <location>
        <begin position="186"/>
        <end position="345"/>
    </location>
</feature>
<dbReference type="Pfam" id="PF13635">
    <property type="entry name" value="DUF4143"/>
    <property type="match status" value="1"/>
</dbReference>
<evidence type="ECO:0000259" key="2">
    <source>
        <dbReference type="Pfam" id="PF13635"/>
    </source>
</evidence>
<protein>
    <recommendedName>
        <fullName evidence="5">ATP-binding protein</fullName>
    </recommendedName>
</protein>
<evidence type="ECO:0000259" key="1">
    <source>
        <dbReference type="Pfam" id="PF13173"/>
    </source>
</evidence>
<dbReference type="InterPro" id="IPR025420">
    <property type="entry name" value="DUF4143"/>
</dbReference>
<gene>
    <name evidence="3" type="ORF">CVS54_00387</name>
</gene>
<organism evidence="3 4">
    <name type="scientific">Microbacterium oxydans</name>
    <dbReference type="NCBI Taxonomy" id="82380"/>
    <lineage>
        <taxon>Bacteria</taxon>
        <taxon>Bacillati</taxon>
        <taxon>Actinomycetota</taxon>
        <taxon>Actinomycetes</taxon>
        <taxon>Micrococcales</taxon>
        <taxon>Microbacteriaceae</taxon>
        <taxon>Microbacterium</taxon>
    </lineage>
</organism>
<dbReference type="PANTHER" id="PTHR43566:SF2">
    <property type="entry name" value="DUF4143 DOMAIN-CONTAINING PROTEIN"/>
    <property type="match status" value="1"/>
</dbReference>
<dbReference type="InterPro" id="IPR041682">
    <property type="entry name" value="AAA_14"/>
</dbReference>
<dbReference type="Pfam" id="PF13173">
    <property type="entry name" value="AAA_14"/>
    <property type="match status" value="1"/>
</dbReference>
<dbReference type="SUPFAM" id="SSF52540">
    <property type="entry name" value="P-loop containing nucleoside triphosphate hydrolases"/>
    <property type="match status" value="1"/>
</dbReference>
<sequence length="398" mass="42939">MRDTRIVVIQGARQVGKSTLAGQVLTGSPVVSVTLDDPASLGFARADPVGFVEQAPNATLLIDELQRAPELVVALKASVDRDKRPGRFLVTGSANLLELSSTHESLAGRAERIELYPLSQRELSSGSGSFIDAAFAPRSLASHSSALNRADYIARAVDGGYPEALQRRSSRRRENWYEAYVSQIVRRDAPDISGLQRIADLPRLLRLIAGRMGSTMVWSSLAADAGIPRRTLDPYIVLLETLYLTHTLPAWSVNLTSREVKQPKVFPVDSGLAASVLGIAPDGLGPGAPLSGPMLECFVIGELRRQLTWARQRASLYHFRDSRGVEVDAVLETPDGRVVGIEVKATATVRAKDASGLSVLRDRLGDRFVAGYVLHSGRSSVAVGDRIAAIPMDSLWAA</sequence>
<proteinExistence type="predicted"/>
<dbReference type="KEGG" id="moy:CVS54_00387"/>
<dbReference type="EMBL" id="CP031422">
    <property type="protein sequence ID" value="AZS39087.1"/>
    <property type="molecule type" value="Genomic_DNA"/>
</dbReference>
<reference evidence="3 4" key="1">
    <citation type="submission" date="2018-08" db="EMBL/GenBank/DDBJ databases">
        <title>Microbacterium oxydans strain HG3.</title>
        <authorList>
            <person name="ORTET P."/>
        </authorList>
    </citation>
    <scope>NUCLEOTIDE SEQUENCE [LARGE SCALE GENOMIC DNA]</scope>
    <source>
        <strain evidence="3 4">HG3</strain>
    </source>
</reference>
<name>A0A3S9WGN0_9MICO</name>
<dbReference type="InterPro" id="IPR027417">
    <property type="entry name" value="P-loop_NTPase"/>
</dbReference>
<accession>A0A3S9WGN0</accession>
<dbReference type="Proteomes" id="UP000274841">
    <property type="component" value="Chromosome"/>
</dbReference>
<evidence type="ECO:0000313" key="4">
    <source>
        <dbReference type="Proteomes" id="UP000274841"/>
    </source>
</evidence>
<evidence type="ECO:0000313" key="3">
    <source>
        <dbReference type="EMBL" id="AZS39087.1"/>
    </source>
</evidence>
<dbReference type="PANTHER" id="PTHR43566">
    <property type="entry name" value="CONSERVED PROTEIN"/>
    <property type="match status" value="1"/>
</dbReference>
<evidence type="ECO:0008006" key="5">
    <source>
        <dbReference type="Google" id="ProtNLM"/>
    </source>
</evidence>